<evidence type="ECO:0000256" key="3">
    <source>
        <dbReference type="ARBA" id="ARBA00022692"/>
    </source>
</evidence>
<gene>
    <name evidence="9" type="ORF">CP258_00640</name>
</gene>
<dbReference type="EMBL" id="CP003540">
    <property type="protein sequence ID" value="AFK15779.1"/>
    <property type="molecule type" value="Genomic_DNA"/>
</dbReference>
<feature type="transmembrane region" description="Helical" evidence="7">
    <location>
        <begin position="182"/>
        <end position="200"/>
    </location>
</feature>
<evidence type="ECO:0000256" key="7">
    <source>
        <dbReference type="SAM" id="Phobius"/>
    </source>
</evidence>
<dbReference type="Proteomes" id="UP000006465">
    <property type="component" value="Chromosome"/>
</dbReference>
<dbReference type="KEGG" id="coe:CP258_00640"/>
<evidence type="ECO:0000256" key="6">
    <source>
        <dbReference type="ARBA" id="ARBA00023136"/>
    </source>
</evidence>
<keyword evidence="4" id="KW-0378">Hydrolase</keyword>
<dbReference type="Pfam" id="PF01569">
    <property type="entry name" value="PAP2"/>
    <property type="match status" value="1"/>
</dbReference>
<evidence type="ECO:0000313" key="9">
    <source>
        <dbReference type="EMBL" id="AFK15779.1"/>
    </source>
</evidence>
<reference evidence="9 10" key="1">
    <citation type="journal article" date="2013" name="J. Biotechnol.">
        <title>Genome sequence of Corynebacterium pseudotuberculosis biovar equi strain 258 and prediction of antigenic targets to improve biotechnological vaccine production.</title>
        <authorList>
            <person name="Soares S.C."/>
            <person name="Trost E."/>
            <person name="Ramos R.T."/>
            <person name="Carneiro A.R."/>
            <person name="Santos A.R."/>
            <person name="Pinto A.C."/>
            <person name="Barbosa E."/>
            <person name="Aburjaile F."/>
            <person name="Ali A."/>
            <person name="Diniz C.A."/>
            <person name="Hassan S.S."/>
            <person name="Fiaux K."/>
            <person name="Guimaraes L.C."/>
            <person name="Bakhtiar S.M."/>
            <person name="Pereira U."/>
            <person name="Almeida S.S."/>
            <person name="Abreu V.A."/>
            <person name="Rocha F.S."/>
            <person name="Dorella F.A."/>
            <person name="Miyoshi A."/>
            <person name="Silva A."/>
            <person name="Azevedo V."/>
            <person name="Tauch A."/>
        </authorList>
    </citation>
    <scope>NUCLEOTIDE SEQUENCE [LARGE SCALE GENOMIC DNA]</scope>
    <source>
        <strain evidence="9 10">258</strain>
    </source>
</reference>
<evidence type="ECO:0000256" key="1">
    <source>
        <dbReference type="ARBA" id="ARBA00004651"/>
    </source>
</evidence>
<evidence type="ECO:0000313" key="10">
    <source>
        <dbReference type="Proteomes" id="UP000006465"/>
    </source>
</evidence>
<dbReference type="SMART" id="SM00014">
    <property type="entry name" value="acidPPc"/>
    <property type="match status" value="1"/>
</dbReference>
<evidence type="ECO:0000256" key="4">
    <source>
        <dbReference type="ARBA" id="ARBA00022801"/>
    </source>
</evidence>
<keyword evidence="5 7" id="KW-1133">Transmembrane helix</keyword>
<protein>
    <submittedName>
        <fullName evidence="9">Phosphatase PAP2 family protein</fullName>
    </submittedName>
</protein>
<feature type="transmembrane region" description="Helical" evidence="7">
    <location>
        <begin position="109"/>
        <end position="129"/>
    </location>
</feature>
<evidence type="ECO:0000256" key="2">
    <source>
        <dbReference type="ARBA" id="ARBA00022475"/>
    </source>
</evidence>
<evidence type="ECO:0000256" key="5">
    <source>
        <dbReference type="ARBA" id="ARBA00022989"/>
    </source>
</evidence>
<dbReference type="SUPFAM" id="SSF48317">
    <property type="entry name" value="Acid phosphatase/Vanadium-dependent haloperoxidase"/>
    <property type="match status" value="1"/>
</dbReference>
<feature type="transmembrane region" description="Helical" evidence="7">
    <location>
        <begin position="85"/>
        <end position="102"/>
    </location>
</feature>
<feature type="transmembrane region" description="Helical" evidence="7">
    <location>
        <begin position="156"/>
        <end position="175"/>
    </location>
</feature>
<dbReference type="InterPro" id="IPR000326">
    <property type="entry name" value="PAP2/HPO"/>
</dbReference>
<keyword evidence="3 7" id="KW-0812">Transmembrane</keyword>
<dbReference type="InterPro" id="IPR036938">
    <property type="entry name" value="PAP2/HPO_sf"/>
</dbReference>
<dbReference type="PANTHER" id="PTHR14969:SF62">
    <property type="entry name" value="DECAPRENYLPHOSPHORYL-5-PHOSPHORIBOSE PHOSPHATASE RV3807C-RELATED"/>
    <property type="match status" value="1"/>
</dbReference>
<dbReference type="AlphaFoldDB" id="A0AAU8PJI5"/>
<organism evidence="9 10">
    <name type="scientific">Corynebacterium pseudotuberculosis 258</name>
    <dbReference type="NCBI Taxonomy" id="1168865"/>
    <lineage>
        <taxon>Bacteria</taxon>
        <taxon>Bacillati</taxon>
        <taxon>Actinomycetota</taxon>
        <taxon>Actinomycetes</taxon>
        <taxon>Mycobacteriales</taxon>
        <taxon>Corynebacteriaceae</taxon>
        <taxon>Corynebacterium</taxon>
    </lineage>
</organism>
<proteinExistence type="predicted"/>
<dbReference type="GO" id="GO:0005886">
    <property type="term" value="C:plasma membrane"/>
    <property type="evidence" value="ECO:0007669"/>
    <property type="project" value="UniProtKB-SubCell"/>
</dbReference>
<accession>A0AAU8PJI5</accession>
<dbReference type="PANTHER" id="PTHR14969">
    <property type="entry name" value="SPHINGOSINE-1-PHOSPHATE PHOSPHOHYDROLASE"/>
    <property type="match status" value="1"/>
</dbReference>
<feature type="transmembrane region" description="Helical" evidence="7">
    <location>
        <begin position="206"/>
        <end position="224"/>
    </location>
</feature>
<comment type="subcellular location">
    <subcellularLocation>
        <location evidence="1">Cell membrane</location>
        <topology evidence="1">Multi-pass membrane protein</topology>
    </subcellularLocation>
</comment>
<dbReference type="Gene3D" id="1.20.144.10">
    <property type="entry name" value="Phosphatidic acid phosphatase type 2/haloperoxidase"/>
    <property type="match status" value="1"/>
</dbReference>
<sequence length="244" mass="26410">MYPPFSQAGSTSLEVEKTMEVPSSHAKVSAQRWWTAIIGVLAVAIIGLGVRSLTSDLFITQAMNNQRKGVIESLVDAVYYGLEPAYSLVLTLVISALVGIACKQVRIGLQCAVAIAITWVPVVFLKMLIERPRPSSDLLAHPIPVTPGDWSFPSGHTTYVTALAMMLMLTVGARLPLILRALLVLCAVLVIAGVVLTMGVHYLTDVVAAVIWSTTMAPLVWNLVDNAGRRLWFSRFENAGRPSV</sequence>
<feature type="domain" description="Phosphatidic acid phosphatase type 2/haloperoxidase" evidence="8">
    <location>
        <begin position="107"/>
        <end position="221"/>
    </location>
</feature>
<keyword evidence="6 7" id="KW-0472">Membrane</keyword>
<keyword evidence="2" id="KW-1003">Cell membrane</keyword>
<feature type="transmembrane region" description="Helical" evidence="7">
    <location>
        <begin position="33"/>
        <end position="53"/>
    </location>
</feature>
<dbReference type="GO" id="GO:0016787">
    <property type="term" value="F:hydrolase activity"/>
    <property type="evidence" value="ECO:0007669"/>
    <property type="project" value="UniProtKB-KW"/>
</dbReference>
<name>A0AAU8PJI5_CORPS</name>
<evidence type="ECO:0000259" key="8">
    <source>
        <dbReference type="SMART" id="SM00014"/>
    </source>
</evidence>